<accession>A0AAD5QXW0</accession>
<evidence type="ECO:0000256" key="1">
    <source>
        <dbReference type="SAM" id="MobiDB-lite"/>
    </source>
</evidence>
<dbReference type="EMBL" id="JAHQIW010005356">
    <property type="protein sequence ID" value="KAJ1365756.1"/>
    <property type="molecule type" value="Genomic_DNA"/>
</dbReference>
<gene>
    <name evidence="2" type="ORF">KIN20_026183</name>
</gene>
<proteinExistence type="predicted"/>
<reference evidence="2" key="1">
    <citation type="submission" date="2021-06" db="EMBL/GenBank/DDBJ databases">
        <title>Parelaphostrongylus tenuis whole genome reference sequence.</title>
        <authorList>
            <person name="Garwood T.J."/>
            <person name="Larsen P.A."/>
            <person name="Fountain-Jones N.M."/>
            <person name="Garbe J.R."/>
            <person name="Macchietto M.G."/>
            <person name="Kania S.A."/>
            <person name="Gerhold R.W."/>
            <person name="Richards J.E."/>
            <person name="Wolf T.M."/>
        </authorList>
    </citation>
    <scope>NUCLEOTIDE SEQUENCE</scope>
    <source>
        <strain evidence="2">MNPRO001-30</strain>
        <tissue evidence="2">Meninges</tissue>
    </source>
</reference>
<feature type="region of interest" description="Disordered" evidence="1">
    <location>
        <begin position="209"/>
        <end position="231"/>
    </location>
</feature>
<organism evidence="2 3">
    <name type="scientific">Parelaphostrongylus tenuis</name>
    <name type="common">Meningeal worm</name>
    <dbReference type="NCBI Taxonomy" id="148309"/>
    <lineage>
        <taxon>Eukaryota</taxon>
        <taxon>Metazoa</taxon>
        <taxon>Ecdysozoa</taxon>
        <taxon>Nematoda</taxon>
        <taxon>Chromadorea</taxon>
        <taxon>Rhabditida</taxon>
        <taxon>Rhabditina</taxon>
        <taxon>Rhabditomorpha</taxon>
        <taxon>Strongyloidea</taxon>
        <taxon>Metastrongylidae</taxon>
        <taxon>Parelaphostrongylus</taxon>
    </lineage>
</organism>
<sequence>MTTKLTKEANYVRLAVQVQLGTAIGQDHGHEEVIAEDLVKALDNTCALANRCLQIIMSRSNVPESLPFRAAAVRALFNLRGKELDNPVTSWEPYRPRRKKTAVKTSRRRRESSSLFCEGTSEYGNTGVSPSVHDRCSQGERTDISVDLPTYDRCLELKATDMSMVFISNDECPKDRNPSNDELLRSDAVRPLRTAAIRALYKIRGPDLDTPVASCEQPRRRRRYKQAVKTD</sequence>
<keyword evidence="3" id="KW-1185">Reference proteome</keyword>
<evidence type="ECO:0000313" key="3">
    <source>
        <dbReference type="Proteomes" id="UP001196413"/>
    </source>
</evidence>
<name>A0AAD5QXW0_PARTN</name>
<comment type="caution">
    <text evidence="2">The sequence shown here is derived from an EMBL/GenBank/DDBJ whole genome shotgun (WGS) entry which is preliminary data.</text>
</comment>
<feature type="compositionally biased region" description="Basic residues" evidence="1">
    <location>
        <begin position="219"/>
        <end position="231"/>
    </location>
</feature>
<dbReference type="Proteomes" id="UP001196413">
    <property type="component" value="Unassembled WGS sequence"/>
</dbReference>
<evidence type="ECO:0000313" key="2">
    <source>
        <dbReference type="EMBL" id="KAJ1365756.1"/>
    </source>
</evidence>
<dbReference type="AlphaFoldDB" id="A0AAD5QXW0"/>
<protein>
    <submittedName>
        <fullName evidence="2">Uncharacterized protein</fullName>
    </submittedName>
</protein>